<dbReference type="AlphaFoldDB" id="A0A2T5P8N7"/>
<sequence>MTLSINTLMLAIKAVERDMERLEDFVSDEFSAEETEALGQQTQELAQALGELGRLYERERQQNPDCPPLDQLLG</sequence>
<dbReference type="InterPro" id="IPR053756">
    <property type="entry name" value="Toxin_immunity_effector"/>
</dbReference>
<dbReference type="RefSeq" id="WP_108107515.1">
    <property type="nucleotide sequence ID" value="NZ_QASN01000019.1"/>
</dbReference>
<keyword evidence="2" id="KW-1185">Reference proteome</keyword>
<dbReference type="EMBL" id="QASN01000019">
    <property type="protein sequence ID" value="PTU74081.1"/>
    <property type="molecule type" value="Genomic_DNA"/>
</dbReference>
<name>A0A2T5P8N7_9PSED</name>
<protein>
    <submittedName>
        <fullName evidence="1">Uncharacterized protein</fullName>
    </submittedName>
</protein>
<proteinExistence type="predicted"/>
<dbReference type="Gene3D" id="1.10.287.2500">
    <property type="match status" value="1"/>
</dbReference>
<evidence type="ECO:0000313" key="2">
    <source>
        <dbReference type="Proteomes" id="UP000244064"/>
    </source>
</evidence>
<organism evidence="1 2">
    <name type="scientific">Pseudomonas mangrovi</name>
    <dbReference type="NCBI Taxonomy" id="2161748"/>
    <lineage>
        <taxon>Bacteria</taxon>
        <taxon>Pseudomonadati</taxon>
        <taxon>Pseudomonadota</taxon>
        <taxon>Gammaproteobacteria</taxon>
        <taxon>Pseudomonadales</taxon>
        <taxon>Pseudomonadaceae</taxon>
        <taxon>Pseudomonas</taxon>
    </lineage>
</organism>
<accession>A0A2T5P8N7</accession>
<reference evidence="1 2" key="1">
    <citation type="submission" date="2018-04" db="EMBL/GenBank/DDBJ databases">
        <title>Pseudomonas sp. nov., isolated from mangrove soil.</title>
        <authorList>
            <person name="Chen C."/>
        </authorList>
    </citation>
    <scope>NUCLEOTIDE SEQUENCE [LARGE SCALE GENOMIC DNA]</scope>
    <source>
        <strain evidence="1 2">TC-11</strain>
    </source>
</reference>
<dbReference type="Proteomes" id="UP000244064">
    <property type="component" value="Unassembled WGS sequence"/>
</dbReference>
<comment type="caution">
    <text evidence="1">The sequence shown here is derived from an EMBL/GenBank/DDBJ whole genome shotgun (WGS) entry which is preliminary data.</text>
</comment>
<gene>
    <name evidence="1" type="ORF">DBO85_12035</name>
</gene>
<evidence type="ECO:0000313" key="1">
    <source>
        <dbReference type="EMBL" id="PTU74081.1"/>
    </source>
</evidence>